<feature type="signal peptide" evidence="1">
    <location>
        <begin position="1"/>
        <end position="34"/>
    </location>
</feature>
<sequence length="326" mass="35966">MPDQDARNVWTFRFILSAALAPLLAQGAPLSVSADAVELAFSPEVEAQRSAMGGDPEMVRDVASKLRDGFVLTSNGDLMAPFAQRGAGLAAILDQYEHCDRLTHEIIGRRLHVVGGTLLGAARQSGPIDHDVDFDASYLSAARDAASLKVEYMAFLGELLRRGENVRLVNQLGHVRRRHFKWRSNARWRPGAATVEIDVLPAFIDREDFYCRPTFVRIPGGEDLILPLRRAPFEDREVWAPNRMTEKAEQVFGPGWRTPDPFWVKPSFLGVADALSDLKLSDEDLLALADAMPAAQSNRLRAALAAKPAAAKRSIPAKYDARLLET</sequence>
<comment type="caution">
    <text evidence="2">The sequence shown here is derived from an EMBL/GenBank/DDBJ whole genome shotgun (WGS) entry which is preliminary data.</text>
</comment>
<keyword evidence="3" id="KW-1185">Reference proteome</keyword>
<name>A0ABU1DIT2_9HYPH</name>
<organism evidence="2 3">
    <name type="scientific">Chelatococcus sambhunathii</name>
    <dbReference type="NCBI Taxonomy" id="363953"/>
    <lineage>
        <taxon>Bacteria</taxon>
        <taxon>Pseudomonadati</taxon>
        <taxon>Pseudomonadota</taxon>
        <taxon>Alphaproteobacteria</taxon>
        <taxon>Hyphomicrobiales</taxon>
        <taxon>Chelatococcaceae</taxon>
        <taxon>Chelatococcus</taxon>
    </lineage>
</organism>
<keyword evidence="1" id="KW-0732">Signal</keyword>
<evidence type="ECO:0000256" key="1">
    <source>
        <dbReference type="SAM" id="SignalP"/>
    </source>
</evidence>
<accession>A0ABU1DIT2</accession>
<proteinExistence type="predicted"/>
<evidence type="ECO:0008006" key="4">
    <source>
        <dbReference type="Google" id="ProtNLM"/>
    </source>
</evidence>
<evidence type="ECO:0000313" key="2">
    <source>
        <dbReference type="EMBL" id="MDR4308027.1"/>
    </source>
</evidence>
<reference evidence="2" key="1">
    <citation type="submission" date="2020-10" db="EMBL/GenBank/DDBJ databases">
        <authorList>
            <person name="Abbas A."/>
            <person name="Razzaq R."/>
            <person name="Waqas M."/>
            <person name="Abbas N."/>
            <person name="Nielsen T.K."/>
            <person name="Hansen L.H."/>
            <person name="Hussain S."/>
            <person name="Shahid M."/>
        </authorList>
    </citation>
    <scope>NUCLEOTIDE SEQUENCE</scope>
    <source>
        <strain evidence="2">S14</strain>
    </source>
</reference>
<gene>
    <name evidence="2" type="ORF">IHQ68_15500</name>
</gene>
<dbReference type="Proteomes" id="UP001181622">
    <property type="component" value="Unassembled WGS sequence"/>
</dbReference>
<evidence type="ECO:0000313" key="3">
    <source>
        <dbReference type="Proteomes" id="UP001181622"/>
    </source>
</evidence>
<protein>
    <recommendedName>
        <fullName evidence="4">Nucleotidyl transferase AbiEii toxin, Type IV TA system</fullName>
    </recommendedName>
</protein>
<feature type="chain" id="PRO_5047100438" description="Nucleotidyl transferase AbiEii toxin, Type IV TA system" evidence="1">
    <location>
        <begin position="35"/>
        <end position="326"/>
    </location>
</feature>
<dbReference type="RefSeq" id="WP_309393425.1">
    <property type="nucleotide sequence ID" value="NZ_JADBEO010000038.1"/>
</dbReference>
<dbReference type="EMBL" id="JADBEO010000038">
    <property type="protein sequence ID" value="MDR4308027.1"/>
    <property type="molecule type" value="Genomic_DNA"/>
</dbReference>